<dbReference type="Proteomes" id="UP000562984">
    <property type="component" value="Unassembled WGS sequence"/>
</dbReference>
<organism evidence="1 2">
    <name type="scientific">Nakamurella aerolata</name>
    <dbReference type="NCBI Taxonomy" id="1656892"/>
    <lineage>
        <taxon>Bacteria</taxon>
        <taxon>Bacillati</taxon>
        <taxon>Actinomycetota</taxon>
        <taxon>Actinomycetes</taxon>
        <taxon>Nakamurellales</taxon>
        <taxon>Nakamurellaceae</taxon>
        <taxon>Nakamurella</taxon>
    </lineage>
</organism>
<dbReference type="Pfam" id="PF01547">
    <property type="entry name" value="SBP_bac_1"/>
    <property type="match status" value="1"/>
</dbReference>
<dbReference type="EMBL" id="JABEND010000002">
    <property type="protein sequence ID" value="NNG35159.1"/>
    <property type="molecule type" value="Genomic_DNA"/>
</dbReference>
<proteinExistence type="predicted"/>
<reference evidence="1 2" key="1">
    <citation type="submission" date="2020-05" db="EMBL/GenBank/DDBJ databases">
        <title>Nakamurella sp. DB0629 isolated from air conditioner.</title>
        <authorList>
            <person name="Kim D.H."/>
            <person name="Kim D.-U."/>
        </authorList>
    </citation>
    <scope>NUCLEOTIDE SEQUENCE [LARGE SCALE GENOMIC DNA]</scope>
    <source>
        <strain evidence="1 2">DB0629</strain>
    </source>
</reference>
<comment type="caution">
    <text evidence="1">The sequence shown here is derived from an EMBL/GenBank/DDBJ whole genome shotgun (WGS) entry which is preliminary data.</text>
</comment>
<dbReference type="Gene3D" id="3.40.190.10">
    <property type="entry name" value="Periplasmic binding protein-like II"/>
    <property type="match status" value="1"/>
</dbReference>
<evidence type="ECO:0000313" key="2">
    <source>
        <dbReference type="Proteomes" id="UP000562984"/>
    </source>
</evidence>
<accession>A0A849A3H5</accession>
<protein>
    <submittedName>
        <fullName evidence="1">Sugar ABC transporter substrate-binding protein</fullName>
    </submittedName>
</protein>
<gene>
    <name evidence="1" type="ORF">HKD39_05425</name>
</gene>
<dbReference type="AlphaFoldDB" id="A0A849A3H5"/>
<dbReference type="InterPro" id="IPR006059">
    <property type="entry name" value="SBP"/>
</dbReference>
<dbReference type="PANTHER" id="PTHR43649:SF12">
    <property type="entry name" value="DIACETYLCHITOBIOSE BINDING PROTEIN DASA"/>
    <property type="match status" value="1"/>
</dbReference>
<dbReference type="SUPFAM" id="SSF53850">
    <property type="entry name" value="Periplasmic binding protein-like II"/>
    <property type="match status" value="1"/>
</dbReference>
<name>A0A849A3H5_9ACTN</name>
<sequence>MGGAIAAGSIATPLISSCSSASASEPLRFWNFYSPVTQEKEDLQRQSDWFAKLVSDWNSSHERQVVLEYIPGQAYSGSKLPTAFAAGNGPDIFLISPGDFLRYQTGGVLADLTPYMTQEAIDDFFPDALATRTVDGKVYALPMEIEPLTIFYSRPAWERAGLSEGDIPTSWDQLLNVADKLTSASSSGLVLETVPGYYQNFTYYPWFWAANGKMFNEDQTAATFAGAAGEQSLRFWADTVRTGVAPRTLPAAGDLVGALSGGQAAMWHSGIWNVVAFQLNAPDFDYGVFKTPWPSGGEYTTALGGWAFVANAKSRDAQAAAEFCVYALGSMEDHSINRMVDWCTYAKSDIAPRKSALQRGTAKGGYDTPVMKTFKDDIFPGGRGEPRYPPVVYKAISDAVQACQLAGADPAQAAETANKAIDAYLKTYDGPRME</sequence>
<evidence type="ECO:0000313" key="1">
    <source>
        <dbReference type="EMBL" id="NNG35159.1"/>
    </source>
</evidence>
<dbReference type="PANTHER" id="PTHR43649">
    <property type="entry name" value="ARABINOSE-BINDING PROTEIN-RELATED"/>
    <property type="match status" value="1"/>
</dbReference>
<keyword evidence="2" id="KW-1185">Reference proteome</keyword>
<dbReference type="CDD" id="cd13585">
    <property type="entry name" value="PBP2_TMBP_like"/>
    <property type="match status" value="1"/>
</dbReference>
<dbReference type="InterPro" id="IPR050490">
    <property type="entry name" value="Bact_solute-bd_prot1"/>
</dbReference>